<name>A0A2P5C2Z2_TREOI</name>
<reference evidence="5" key="1">
    <citation type="submission" date="2016-06" db="EMBL/GenBank/DDBJ databases">
        <title>Parallel loss of symbiosis genes in relatives of nitrogen-fixing non-legume Parasponia.</title>
        <authorList>
            <person name="Van Velzen R."/>
            <person name="Holmer R."/>
            <person name="Bu F."/>
            <person name="Rutten L."/>
            <person name="Van Zeijl A."/>
            <person name="Liu W."/>
            <person name="Santuari L."/>
            <person name="Cao Q."/>
            <person name="Sharma T."/>
            <person name="Shen D."/>
            <person name="Roswanjaya Y."/>
            <person name="Wardhani T."/>
            <person name="Kalhor M.S."/>
            <person name="Jansen J."/>
            <person name="Van den Hoogen J."/>
            <person name="Gungor B."/>
            <person name="Hartog M."/>
            <person name="Hontelez J."/>
            <person name="Verver J."/>
            <person name="Yang W.-C."/>
            <person name="Schijlen E."/>
            <person name="Repin R."/>
            <person name="Schilthuizen M."/>
            <person name="Schranz E."/>
            <person name="Heidstra R."/>
            <person name="Miyata K."/>
            <person name="Fedorova E."/>
            <person name="Kohlen W."/>
            <person name="Bisseling T."/>
            <person name="Smit S."/>
            <person name="Geurts R."/>
        </authorList>
    </citation>
    <scope>NUCLEOTIDE SEQUENCE [LARGE SCALE GENOMIC DNA]</scope>
    <source>
        <strain evidence="5">cv. RG33-2</strain>
    </source>
</reference>
<keyword evidence="5" id="KW-1185">Reference proteome</keyword>
<protein>
    <submittedName>
        <fullName evidence="4">Pentatricopeptide repeat</fullName>
    </submittedName>
</protein>
<dbReference type="STRING" id="63057.A0A2P5C2Z2"/>
<evidence type="ECO:0000313" key="5">
    <source>
        <dbReference type="Proteomes" id="UP000237000"/>
    </source>
</evidence>
<proteinExistence type="inferred from homology"/>
<dbReference type="GO" id="GO:0003729">
    <property type="term" value="F:mRNA binding"/>
    <property type="evidence" value="ECO:0007669"/>
    <property type="project" value="UniProtKB-ARBA"/>
</dbReference>
<evidence type="ECO:0000256" key="2">
    <source>
        <dbReference type="ARBA" id="ARBA00022737"/>
    </source>
</evidence>
<evidence type="ECO:0000256" key="1">
    <source>
        <dbReference type="ARBA" id="ARBA00007626"/>
    </source>
</evidence>
<accession>A0A2P5C2Z2</accession>
<dbReference type="EMBL" id="JXTC01000421">
    <property type="protein sequence ID" value="PON55443.1"/>
    <property type="molecule type" value="Genomic_DNA"/>
</dbReference>
<comment type="caution">
    <text evidence="4">The sequence shown here is derived from an EMBL/GenBank/DDBJ whole genome shotgun (WGS) entry which is preliminary data.</text>
</comment>
<dbReference type="InterPro" id="IPR002885">
    <property type="entry name" value="PPR_rpt"/>
</dbReference>
<evidence type="ECO:0000256" key="3">
    <source>
        <dbReference type="PROSITE-ProRule" id="PRU00708"/>
    </source>
</evidence>
<dbReference type="FunCoup" id="A0A2P5C2Z2">
    <property type="interactions" value="570"/>
</dbReference>
<sequence length="541" mass="61410">MASFNGVLSGRFFRGFILEAGFRVSMAIRSIIADIRRFRLQLELATSRLRRSMCSYNGPLMADEPSEGFKPNSRNDFKSKILRLKYPSGSATTVLQNWVDHGYKVSFPELRRFTTQLLKLKRHNHALQIMNWMETQSRFLVSPADHAIKMELIINVNGLVEAEEYYRNNISGTASRKAAGFVLLKGYVKGRDTEKAEAFMAELNGSGLIVSPHPYNEMMKLYMATSQSGKVPLVIQEMKLNRIPLNVLSYNLWMNACGEVSGVSSVERIYKEMIMDGDVELGWSSLSTLANVYVKAGQVEEASLALRIAEKKLSSSNPLGYFFLITQYASLNDKDEVLRLWRVCKAVGWRITCANYMCVMLCLVKLGDIAEAERVFMEWDSNRGKFDIRVSNVLLGAYVRNGLMDKAESFHLQTLERGGCPNFKTWEILMEGWVKTEDMEKAINAMKKALSLSKHCHWRPSDSVVMAIAMYFEKQGNVEGAHLYIKAIHDLGFASLPLYKSLLRMHLSSQKPASDILKMMENDKIEMDDEAYALFRAVNDD</sequence>
<dbReference type="GO" id="GO:0005739">
    <property type="term" value="C:mitochondrion"/>
    <property type="evidence" value="ECO:0007669"/>
    <property type="project" value="TreeGrafter"/>
</dbReference>
<gene>
    <name evidence="4" type="ORF">TorRG33x02_299560</name>
</gene>
<dbReference type="Proteomes" id="UP000237000">
    <property type="component" value="Unassembled WGS sequence"/>
</dbReference>
<dbReference type="Gene3D" id="1.25.40.10">
    <property type="entry name" value="Tetratricopeptide repeat domain"/>
    <property type="match status" value="2"/>
</dbReference>
<dbReference type="SUPFAM" id="SSF81901">
    <property type="entry name" value="HCP-like"/>
    <property type="match status" value="1"/>
</dbReference>
<dbReference type="InParanoid" id="A0A2P5C2Z2"/>
<dbReference type="Pfam" id="PF01535">
    <property type="entry name" value="PPR"/>
    <property type="match status" value="1"/>
</dbReference>
<dbReference type="PROSITE" id="PS51375">
    <property type="entry name" value="PPR"/>
    <property type="match status" value="1"/>
</dbReference>
<comment type="similarity">
    <text evidence="1">Belongs to the PPR family. P subfamily.</text>
</comment>
<feature type="repeat" description="PPR" evidence="3">
    <location>
        <begin position="387"/>
        <end position="421"/>
    </location>
</feature>
<organism evidence="4 5">
    <name type="scientific">Trema orientale</name>
    <name type="common">Charcoal tree</name>
    <name type="synonym">Celtis orientalis</name>
    <dbReference type="NCBI Taxonomy" id="63057"/>
    <lineage>
        <taxon>Eukaryota</taxon>
        <taxon>Viridiplantae</taxon>
        <taxon>Streptophyta</taxon>
        <taxon>Embryophyta</taxon>
        <taxon>Tracheophyta</taxon>
        <taxon>Spermatophyta</taxon>
        <taxon>Magnoliopsida</taxon>
        <taxon>eudicotyledons</taxon>
        <taxon>Gunneridae</taxon>
        <taxon>Pentapetalae</taxon>
        <taxon>rosids</taxon>
        <taxon>fabids</taxon>
        <taxon>Rosales</taxon>
        <taxon>Cannabaceae</taxon>
        <taxon>Trema</taxon>
    </lineage>
</organism>
<dbReference type="InterPro" id="IPR011990">
    <property type="entry name" value="TPR-like_helical_dom_sf"/>
</dbReference>
<evidence type="ECO:0000313" key="4">
    <source>
        <dbReference type="EMBL" id="PON55443.1"/>
    </source>
</evidence>
<dbReference type="PANTHER" id="PTHR45717">
    <property type="entry name" value="OS12G0527900 PROTEIN"/>
    <property type="match status" value="1"/>
</dbReference>
<keyword evidence="2" id="KW-0677">Repeat</keyword>
<dbReference type="AlphaFoldDB" id="A0A2P5C2Z2"/>
<dbReference type="OrthoDB" id="1146105at2759"/>
<dbReference type="Pfam" id="PF13812">
    <property type="entry name" value="PPR_3"/>
    <property type="match status" value="1"/>
</dbReference>
<dbReference type="PANTHER" id="PTHR45717:SF13">
    <property type="entry name" value="OS02G0796400 PROTEIN"/>
    <property type="match status" value="1"/>
</dbReference>